<dbReference type="PROSITE" id="PS51189">
    <property type="entry name" value="FAT"/>
    <property type="match status" value="1"/>
</dbReference>
<keyword evidence="9" id="KW-0539">Nucleus</keyword>
<accession>W8BQM2</accession>
<dbReference type="InterPro" id="IPR003151">
    <property type="entry name" value="PIK-rel_kinase_FAT"/>
</dbReference>
<comment type="subcellular location">
    <subcellularLocation>
        <location evidence="1">Nucleus</location>
    </subcellularLocation>
</comment>
<dbReference type="InterPro" id="IPR038980">
    <property type="entry name" value="ATM_plant"/>
</dbReference>
<dbReference type="InterPro" id="IPR018936">
    <property type="entry name" value="PI3/4_kinase_CS"/>
</dbReference>
<evidence type="ECO:0000256" key="13">
    <source>
        <dbReference type="ARBA" id="ARBA00073111"/>
    </source>
</evidence>
<dbReference type="InterPro" id="IPR016024">
    <property type="entry name" value="ARM-type_fold"/>
</dbReference>
<evidence type="ECO:0000256" key="12">
    <source>
        <dbReference type="ARBA" id="ARBA00048679"/>
    </source>
</evidence>
<evidence type="ECO:0000256" key="3">
    <source>
        <dbReference type="ARBA" id="ARBA00022527"/>
    </source>
</evidence>
<gene>
    <name evidence="17" type="primary">ATM</name>
</gene>
<feature type="domain" description="FATC" evidence="16">
    <location>
        <begin position="2749"/>
        <end position="2781"/>
    </location>
</feature>
<evidence type="ECO:0000256" key="9">
    <source>
        <dbReference type="ARBA" id="ARBA00023242"/>
    </source>
</evidence>
<dbReference type="PROSITE" id="PS50290">
    <property type="entry name" value="PI3_4_KINASE_3"/>
    <property type="match status" value="1"/>
</dbReference>
<keyword evidence="6" id="KW-0227">DNA damage</keyword>
<evidence type="ECO:0000259" key="15">
    <source>
        <dbReference type="PROSITE" id="PS51189"/>
    </source>
</evidence>
<dbReference type="InterPro" id="IPR011009">
    <property type="entry name" value="Kinase-like_dom_sf"/>
</dbReference>
<keyword evidence="3" id="KW-0723">Serine/threonine-protein kinase</keyword>
<dbReference type="Gene3D" id="3.30.1010.10">
    <property type="entry name" value="Phosphatidylinositol 3-kinase Catalytic Subunit, Chain A, domain 4"/>
    <property type="match status" value="1"/>
</dbReference>
<dbReference type="GO" id="GO:0005524">
    <property type="term" value="F:ATP binding"/>
    <property type="evidence" value="ECO:0007669"/>
    <property type="project" value="UniProtKB-KW"/>
</dbReference>
<dbReference type="SUPFAM" id="SSF48371">
    <property type="entry name" value="ARM repeat"/>
    <property type="match status" value="1"/>
</dbReference>
<dbReference type="Gene3D" id="1.10.1070.11">
    <property type="entry name" value="Phosphatidylinositol 3-/4-kinase, catalytic domain"/>
    <property type="match status" value="1"/>
</dbReference>
<dbReference type="InterPro" id="IPR003152">
    <property type="entry name" value="FATC_dom"/>
</dbReference>
<evidence type="ECO:0000256" key="8">
    <source>
        <dbReference type="ARBA" id="ARBA00022840"/>
    </source>
</evidence>
<evidence type="ECO:0000256" key="5">
    <source>
        <dbReference type="ARBA" id="ARBA00022741"/>
    </source>
</evidence>
<dbReference type="InterPro" id="IPR057564">
    <property type="entry name" value="HEAT_ATR"/>
</dbReference>
<reference evidence="17" key="1">
    <citation type="submission" date="2013-07" db="EMBL/GenBank/DDBJ databases">
        <authorList>
            <person name="Geib S."/>
        </authorList>
    </citation>
    <scope>NUCLEOTIDE SEQUENCE</scope>
</reference>
<dbReference type="GO" id="GO:0006281">
    <property type="term" value="P:DNA repair"/>
    <property type="evidence" value="ECO:0007669"/>
    <property type="project" value="InterPro"/>
</dbReference>
<evidence type="ECO:0000256" key="10">
    <source>
        <dbReference type="ARBA" id="ARBA00023306"/>
    </source>
</evidence>
<dbReference type="KEGG" id="ccat:101460055"/>
<dbReference type="CTD" id="41839"/>
<dbReference type="Pfam" id="PF02259">
    <property type="entry name" value="FAT"/>
    <property type="match status" value="1"/>
</dbReference>
<dbReference type="EMBL" id="GAMC01005197">
    <property type="protein sequence ID" value="JAC01359.1"/>
    <property type="molecule type" value="mRNA"/>
</dbReference>
<evidence type="ECO:0000256" key="4">
    <source>
        <dbReference type="ARBA" id="ARBA00022679"/>
    </source>
</evidence>
<dbReference type="GeneID" id="101460055"/>
<evidence type="ECO:0000259" key="14">
    <source>
        <dbReference type="PROSITE" id="PS50290"/>
    </source>
</evidence>
<evidence type="ECO:0000256" key="1">
    <source>
        <dbReference type="ARBA" id="ARBA00004123"/>
    </source>
</evidence>
<dbReference type="CDD" id="cd05171">
    <property type="entry name" value="PIKKc_ATM"/>
    <property type="match status" value="1"/>
</dbReference>
<feature type="domain" description="PI3K/PI4K catalytic" evidence="14">
    <location>
        <begin position="2435"/>
        <end position="2755"/>
    </location>
</feature>
<dbReference type="InterPro" id="IPR036940">
    <property type="entry name" value="PI3/4_kinase_cat_sf"/>
</dbReference>
<dbReference type="Pfam" id="PF00454">
    <property type="entry name" value="PI3_PI4_kinase"/>
    <property type="match status" value="1"/>
</dbReference>
<evidence type="ECO:0000256" key="6">
    <source>
        <dbReference type="ARBA" id="ARBA00022763"/>
    </source>
</evidence>
<evidence type="ECO:0000256" key="2">
    <source>
        <dbReference type="ARBA" id="ARBA00012513"/>
    </source>
</evidence>
<organism evidence="17">
    <name type="scientific">Ceratitis capitata</name>
    <name type="common">Mediterranean fruit fly</name>
    <name type="synonym">Tephritis capitata</name>
    <dbReference type="NCBI Taxonomy" id="7213"/>
    <lineage>
        <taxon>Eukaryota</taxon>
        <taxon>Metazoa</taxon>
        <taxon>Ecdysozoa</taxon>
        <taxon>Arthropoda</taxon>
        <taxon>Hexapoda</taxon>
        <taxon>Insecta</taxon>
        <taxon>Pterygota</taxon>
        <taxon>Neoptera</taxon>
        <taxon>Endopterygota</taxon>
        <taxon>Diptera</taxon>
        <taxon>Brachycera</taxon>
        <taxon>Muscomorpha</taxon>
        <taxon>Tephritoidea</taxon>
        <taxon>Tephritidae</taxon>
        <taxon>Ceratitis</taxon>
        <taxon>Ceratitis</taxon>
    </lineage>
</organism>
<dbReference type="InterPro" id="IPR014009">
    <property type="entry name" value="PIK_FAT"/>
</dbReference>
<feature type="domain" description="FAT" evidence="15">
    <location>
        <begin position="1738"/>
        <end position="2343"/>
    </location>
</feature>
<reference evidence="17" key="2">
    <citation type="journal article" date="2014" name="BMC Genomics">
        <title>A genomic perspective to assessing quality of mass-reared SIT flies used in Mediterranean fruit fly (Ceratitis capitata) eradication in California.</title>
        <authorList>
            <person name="Calla B."/>
            <person name="Hall B."/>
            <person name="Hou S."/>
            <person name="Geib S.M."/>
        </authorList>
    </citation>
    <scope>NUCLEOTIDE SEQUENCE</scope>
</reference>
<dbReference type="GO" id="GO:0004674">
    <property type="term" value="F:protein serine/threonine kinase activity"/>
    <property type="evidence" value="ECO:0007669"/>
    <property type="project" value="UniProtKB-KW"/>
</dbReference>
<dbReference type="PANTHER" id="PTHR37079:SF4">
    <property type="entry name" value="SERINE_THREONINE-PROTEIN KINASE ATM"/>
    <property type="match status" value="1"/>
</dbReference>
<dbReference type="PROSITE" id="PS51190">
    <property type="entry name" value="FATC"/>
    <property type="match status" value="1"/>
</dbReference>
<evidence type="ECO:0000256" key="11">
    <source>
        <dbReference type="ARBA" id="ARBA00047899"/>
    </source>
</evidence>
<evidence type="ECO:0000259" key="16">
    <source>
        <dbReference type="PROSITE" id="PS51190"/>
    </source>
</evidence>
<dbReference type="Pfam" id="PF02260">
    <property type="entry name" value="FATC"/>
    <property type="match status" value="1"/>
</dbReference>
<dbReference type="PROSITE" id="PS00916">
    <property type="entry name" value="PI3_4_KINASE_2"/>
    <property type="match status" value="1"/>
</dbReference>
<dbReference type="EC" id="2.7.11.1" evidence="2"/>
<protein>
    <recommendedName>
        <fullName evidence="13">Serine/threonine-protein kinase ATM</fullName>
        <ecNumber evidence="2">2.7.11.1</ecNumber>
    </recommendedName>
</protein>
<evidence type="ECO:0000256" key="7">
    <source>
        <dbReference type="ARBA" id="ARBA00022777"/>
    </source>
</evidence>
<dbReference type="GO" id="GO:0005634">
    <property type="term" value="C:nucleus"/>
    <property type="evidence" value="ECO:0007669"/>
    <property type="project" value="UniProtKB-SubCell"/>
</dbReference>
<dbReference type="InterPro" id="IPR000403">
    <property type="entry name" value="PI3/4_kinase_cat_dom"/>
</dbReference>
<keyword evidence="7 17" id="KW-0418">Kinase</keyword>
<dbReference type="PANTHER" id="PTHR37079">
    <property type="entry name" value="SERINE/THREONINE-PROTEIN KINASE ATM"/>
    <property type="match status" value="1"/>
</dbReference>
<comment type="catalytic activity">
    <reaction evidence="12">
        <text>L-seryl-[protein] + ATP = O-phospho-L-seryl-[protein] + ADP + H(+)</text>
        <dbReference type="Rhea" id="RHEA:17989"/>
        <dbReference type="Rhea" id="RHEA-COMP:9863"/>
        <dbReference type="Rhea" id="RHEA-COMP:11604"/>
        <dbReference type="ChEBI" id="CHEBI:15378"/>
        <dbReference type="ChEBI" id="CHEBI:29999"/>
        <dbReference type="ChEBI" id="CHEBI:30616"/>
        <dbReference type="ChEBI" id="CHEBI:83421"/>
        <dbReference type="ChEBI" id="CHEBI:456216"/>
        <dbReference type="EC" id="2.7.11.1"/>
    </reaction>
</comment>
<dbReference type="EMBL" id="GAMC01005198">
    <property type="protein sequence ID" value="JAC01358.1"/>
    <property type="molecule type" value="mRNA"/>
</dbReference>
<dbReference type="Pfam" id="PF23593">
    <property type="entry name" value="HEAT_ATR"/>
    <property type="match status" value="1"/>
</dbReference>
<keyword evidence="5" id="KW-0547">Nucleotide-binding</keyword>
<dbReference type="SMART" id="SM01343">
    <property type="entry name" value="FATC"/>
    <property type="match status" value="1"/>
</dbReference>
<proteinExistence type="evidence at transcript level"/>
<dbReference type="InterPro" id="IPR044107">
    <property type="entry name" value="PIKKc_ATM"/>
</dbReference>
<dbReference type="PROSITE" id="PS00915">
    <property type="entry name" value="PI3_4_KINASE_1"/>
    <property type="match status" value="1"/>
</dbReference>
<dbReference type="SMART" id="SM00146">
    <property type="entry name" value="PI3Kc"/>
    <property type="match status" value="1"/>
</dbReference>
<name>W8BQM2_CERCA</name>
<evidence type="ECO:0000313" key="17">
    <source>
        <dbReference type="EMBL" id="JAC01358.1"/>
    </source>
</evidence>
<keyword evidence="10" id="KW-0131">Cell cycle</keyword>
<keyword evidence="4" id="KW-0808">Transferase</keyword>
<dbReference type="OrthoDB" id="381190at2759"/>
<comment type="catalytic activity">
    <reaction evidence="11">
        <text>L-threonyl-[protein] + ATP = O-phospho-L-threonyl-[protein] + ADP + H(+)</text>
        <dbReference type="Rhea" id="RHEA:46608"/>
        <dbReference type="Rhea" id="RHEA-COMP:11060"/>
        <dbReference type="Rhea" id="RHEA-COMP:11605"/>
        <dbReference type="ChEBI" id="CHEBI:15378"/>
        <dbReference type="ChEBI" id="CHEBI:30013"/>
        <dbReference type="ChEBI" id="CHEBI:30616"/>
        <dbReference type="ChEBI" id="CHEBI:61977"/>
        <dbReference type="ChEBI" id="CHEBI:456216"/>
        <dbReference type="EC" id="2.7.11.1"/>
    </reaction>
</comment>
<keyword evidence="8" id="KW-0067">ATP-binding</keyword>
<sequence length="2781" mass="319891">MSSQLQQIAALLPELRSDKPPTRNKAAERLDVILVNSKDDLIHRLRGKHAEDLTWSDIFCSAVDAVLKHAAKVVELNDQKSIQAMLNKNHVYRSVIHKIIDYNLENSNYFLKKSVIYQAFCNGFSTTSAVKIFGSLFIQILERGIYKCPLYVRELKVEEYSSILSNLFELSIPGDEILHFEVLSCIVKTITLAVEHVHIQDEIIDYFPEILPFARRAGDDRKKSDVIKLYYFFISQLAIDYHHTVCESLQEILPVLCDLYIVQLKPDVKEMFFSSVYFSIHAIYPNINSGCFKMSQIVVKDNWPKTMNKLKSLVELEIKERKMITQRPNHAGQEKCFNQFIEAASDIVYVVFWHIQNESVDREIDEPVKKVAKVSDKVDIILRFVQEDKVVNEIWFAILAAVLKNHHHVINLSNYHELLQFISTVLNISASGIIWRSIRRSLLAILLFEEKESSNRDIKTYINYCTETWNKIVTFLISESSENNDIIVEKQLLLQSLINHRKLSAESSNSLIQSIISNSVLRRTEAFETIRQILINAYNCGIDKNSITIEKILVWSYEVNEKINARSMLLNIAPVDIMLINDTCAIAVTNFLNEQQKFSTIPRQQEIQINSENLNMLQYKYNIKYLCLEEHGKALRSMQSPTQSFGTSPNTLNNCLFQNTYELLMRTVNFEISKEVTCSSIISDMTSLNKLADLMKTFLYYEVFTSENLSQCPLIKRIGFFLSHMEFQLKNNDPRNTERTELLEVLQHLEPFVKTFTSNVALIQFLESQPLDEFINFLGTSLSHSASEHIRSKSGDWADIRFISLRILAELCASNTHQKDAFHHISRYVFNIRNDLDIILPLIKIFCKRMRKAELENCSIGEWFVDKLKLIFKLYYTDLKIIDRLVDMLPEIFEYVYSNNELLNNMVVALMSLLKIAYKKNYSTRITTNLIKSVRLISEKCEGIWMQTGFVSICTSVIKFLAFQSLSIQFSVISTLISLMDGDWLKNTTTKFNINEHQKMCEQLFSTINLKDLSDSTIDLVQNRNSVVVQLLVALVGFSSYYQEHALIELGNFYASKKLVEADLKEFTQICKFFGSSQSELIKPYINSLITSWISKEWPILKFPYFLCYSHRDDFIKENIAIIVACTLLHIPTADLKKLNKYATDEELIKNSLPILEAFLLPYKSCPQSQTEKYKKYISILKENLKRLKIAFPQSKILDWRTIYFTYTILKVDNLTTETFEFPSLRVKSSWYNLNYESLKKSLNVYVADHNDVGEPKMLFSSICNQPLEFLKVLGALKADIYSCVFSNTKMSSFYKYCIAIDMIIDSIPAHINFEKDSNIAEFFASDGILFITQCLQKVRYTELQKIGILFLQHFFEKSFMSVGGGKKIIKNHLNEITKCLITLAENNSSQESELSLKLLHYLFNEFGEDAMVFDQLPDSENFLELCKLQSKRPRSPNNIKDLLKILDSSILIQKCSHDSLGTIRQYIAKNKEKLYLDGKLFCNLIRRLLEVVCIAHNNNLRLEAAKCLGEIGSLEIPNASFYFEMNSSFYDNITSSIGSSELFSLSAAKILETTLSQFEATTYESVLAVTTQLINTKSSKSIIDQHPYLQIFQSGNQTKPEWYPSGNISAIDWLEILNSTGALEWSKWICAFSSKAFESCGWISFSNLALRDTYFANEIILPFITLLMSNKERHMNSIMLMLQHYFKELSTVLDTEGSQHINVQEIYKDKRIIKIFLNICECIRANNECSIPMNHLHIAKASNQCQAFFMTILYTELWTLSNNEMNVNHIKLDDKLKNPTFQQVATKAYKSIGCYDAISGFLSPIQSRLEFLNLSNNWSEMLLQNSFENAASSDLCTAALKRNGILCLADLGSKSTDKSVDHEVLWRLCQWDMPVEGHLRVNIANNQEEEFKKHHFNALKCLYNREQQNCLAAIANARQCVIHNLMGISIECLQSVYKYLTWLHTLQQAEDFCQVQFISDLDIKSIFAKWQLDNNLKYGGFYCKEMLLSHQITLFKTAGIRGQRRIIEFFKYSPIETSLLNVIKECKKSGEISLAKRNILALREIEIANEHVKLNLLLEDAEISFRCGNIEITEALLKHALTHKDLGACPQQARALRMYGEFLLETNSQSFEYVLEKMFTRSMLYLEKIFKSQKYREYDELSFLYLDDLKPADFENENKKEAYKVIAKYADREYVQSNMLINSEEFKLKRQIILQNRQTADSIGRQNKDRDINHGVIIMKKYASLDETEIKFVEEKRTNDLCIAVKNYMKLCQIDSGFSSAEVYRIIAMWFANKQDEALQKEIKDNINIIPSYKFICALNQITARLSAKHIEFVSIIKEILVKCLQDHPHHTLYQLYPLIFDDSGNKVNKTRSSIAAEIITRGRNTSNAHCAKQLALVFPALIQFANVEAEKSSTMSLGDKLKRMKCLDAVHCPTIELPVLPSKDYTITSIIKWDERVSLVGGINAPKKLMCLCSDGKSRPQLLKGRDDLRQDAVMQQYFSLMNTLLCCDPKTSERKISIRTYKVVPLSMRSGILEWCENTVPIGLYLGSGSDKSGAHRKYRPSDITPQKCRQISMQHLKSDLQKRLLVYEQICAQIKPVFHYFLLEKFVVPGIWFERRLAYTNSLAANSMVGFVVGLGDRHTQNILIDEQSAELIHIDFGIAFEQGKIMPTPETVPFRLTRDMVAPMGICETGGVFKKACQATLEVLRKNHSVIITILEVLLYDPLYIWNVVPSPGGSNDDEKNLTAQRALLCVQHKLEGRLSSITSAVNTDVQVQRLINDAVSKQNLCRLYPGWDPYL</sequence>
<dbReference type="FunFam" id="3.30.1010.10:FF:000023">
    <property type="entry name" value="Serine/threonine-protein kinase ATM"/>
    <property type="match status" value="1"/>
</dbReference>
<dbReference type="SUPFAM" id="SSF56112">
    <property type="entry name" value="Protein kinase-like (PK-like)"/>
    <property type="match status" value="1"/>
</dbReference>